<protein>
    <submittedName>
        <fullName evidence="8">(diamondback moth) hypothetical protein</fullName>
    </submittedName>
</protein>
<gene>
    <name evidence="8" type="ORF">PLXY2_LOCUS11022</name>
</gene>
<comment type="cofactor">
    <cofactor evidence="1">
        <name>Fe(2+)</name>
        <dbReference type="ChEBI" id="CHEBI:29033"/>
    </cofactor>
</comment>
<organism evidence="8 9">
    <name type="scientific">Plutella xylostella</name>
    <name type="common">Diamondback moth</name>
    <name type="synonym">Plutella maculipennis</name>
    <dbReference type="NCBI Taxonomy" id="51655"/>
    <lineage>
        <taxon>Eukaryota</taxon>
        <taxon>Metazoa</taxon>
        <taxon>Ecdysozoa</taxon>
        <taxon>Arthropoda</taxon>
        <taxon>Hexapoda</taxon>
        <taxon>Insecta</taxon>
        <taxon>Pterygota</taxon>
        <taxon>Neoptera</taxon>
        <taxon>Endopterygota</taxon>
        <taxon>Lepidoptera</taxon>
        <taxon>Glossata</taxon>
        <taxon>Ditrysia</taxon>
        <taxon>Yponomeutoidea</taxon>
        <taxon>Plutellidae</taxon>
        <taxon>Plutella</taxon>
    </lineage>
</organism>
<dbReference type="PANTHER" id="PTHR12461">
    <property type="entry name" value="HYPOXIA-INDUCIBLE FACTOR 1 ALPHA INHIBITOR-RELATED"/>
    <property type="match status" value="1"/>
</dbReference>
<accession>A0A8S4FYD0</accession>
<evidence type="ECO:0000256" key="5">
    <source>
        <dbReference type="ARBA" id="ARBA00023004"/>
    </source>
</evidence>
<evidence type="ECO:0000256" key="6">
    <source>
        <dbReference type="ARBA" id="ARBA00023242"/>
    </source>
</evidence>
<dbReference type="AlphaFoldDB" id="A0A8S4FYD0"/>
<dbReference type="SUPFAM" id="SSF51197">
    <property type="entry name" value="Clavaminate synthase-like"/>
    <property type="match status" value="1"/>
</dbReference>
<dbReference type="SMART" id="SM00558">
    <property type="entry name" value="JmjC"/>
    <property type="match status" value="1"/>
</dbReference>
<dbReference type="GO" id="GO:0046872">
    <property type="term" value="F:metal ion binding"/>
    <property type="evidence" value="ECO:0007669"/>
    <property type="project" value="UniProtKB-KW"/>
</dbReference>
<comment type="caution">
    <text evidence="8">The sequence shown here is derived from an EMBL/GenBank/DDBJ whole genome shotgun (WGS) entry which is preliminary data.</text>
</comment>
<feature type="domain" description="JmjC" evidence="7">
    <location>
        <begin position="269"/>
        <end position="404"/>
    </location>
</feature>
<evidence type="ECO:0000256" key="2">
    <source>
        <dbReference type="ARBA" id="ARBA00004123"/>
    </source>
</evidence>
<evidence type="ECO:0000259" key="7">
    <source>
        <dbReference type="PROSITE" id="PS51184"/>
    </source>
</evidence>
<evidence type="ECO:0000256" key="1">
    <source>
        <dbReference type="ARBA" id="ARBA00001954"/>
    </source>
</evidence>
<dbReference type="GO" id="GO:0005634">
    <property type="term" value="C:nucleus"/>
    <property type="evidence" value="ECO:0007669"/>
    <property type="project" value="UniProtKB-SubCell"/>
</dbReference>
<keyword evidence="5" id="KW-0408">Iron</keyword>
<keyword evidence="4" id="KW-0560">Oxidoreductase</keyword>
<keyword evidence="9" id="KW-1185">Reference proteome</keyword>
<proteinExistence type="predicted"/>
<dbReference type="Pfam" id="PF13621">
    <property type="entry name" value="Cupin_8"/>
    <property type="match status" value="1"/>
</dbReference>
<dbReference type="Proteomes" id="UP000653454">
    <property type="component" value="Unassembled WGS sequence"/>
</dbReference>
<keyword evidence="6" id="KW-0539">Nucleus</keyword>
<sequence length="404" mass="46557">MSTASEIYTELLELKTRIGFEEISELDIACKSTIHRFLSNEPALSNVPIIKIDAVLDYTYERINIGNWKDVKPYLRKTMTIASYIKLIACIKSIEPSSHLDVLHLQKLFKIIDHGLLFGCPIEKEPQLLQKCATILNKHNCEQFTYMKLSSSAQNQDDIQNIDSSCHQGNEIEVVDCPSMEYFYKEHILTQKPVVLTNCIQHWPALTKWTDQSYLIKLAGLRTVPVELGSKYTDAEWTQKLMTLGDFIKQHIFTTEGPTGYLAQYQLFDHISELKNDICEPEYCCFSDNNEPVDINAWFGPKGTVSPLHHDPKKNLLAQVVGEKRIYLFAPSDSELLYPHDDELLNNTARVDPRCPDLQLYPKYKDAKAQICILKPGQMLYIPPKWWHFVESLSISFSVSFWWE</sequence>
<evidence type="ECO:0000256" key="4">
    <source>
        <dbReference type="ARBA" id="ARBA00023002"/>
    </source>
</evidence>
<dbReference type="EMBL" id="CAJHNJ030000053">
    <property type="protein sequence ID" value="CAG9132774.1"/>
    <property type="molecule type" value="Genomic_DNA"/>
</dbReference>
<keyword evidence="3" id="KW-0479">Metal-binding</keyword>
<dbReference type="Gene3D" id="2.60.120.650">
    <property type="entry name" value="Cupin"/>
    <property type="match status" value="1"/>
</dbReference>
<reference evidence="8" key="1">
    <citation type="submission" date="2020-11" db="EMBL/GenBank/DDBJ databases">
        <authorList>
            <person name="Whiteford S."/>
        </authorList>
    </citation>
    <scope>NUCLEOTIDE SEQUENCE</scope>
</reference>
<dbReference type="GO" id="GO:0051864">
    <property type="term" value="F:histone H3K36 demethylase activity"/>
    <property type="evidence" value="ECO:0007669"/>
    <property type="project" value="TreeGrafter"/>
</dbReference>
<name>A0A8S4FYD0_PLUXY</name>
<comment type="subcellular location">
    <subcellularLocation>
        <location evidence="2">Nucleus</location>
    </subcellularLocation>
</comment>
<dbReference type="PANTHER" id="PTHR12461:SF106">
    <property type="entry name" value="BIFUNCTIONAL PEPTIDASE AND ARGINYL-HYDROXYLASE JMJD5"/>
    <property type="match status" value="1"/>
</dbReference>
<dbReference type="InterPro" id="IPR003347">
    <property type="entry name" value="JmjC_dom"/>
</dbReference>
<dbReference type="PROSITE" id="PS51184">
    <property type="entry name" value="JMJC"/>
    <property type="match status" value="1"/>
</dbReference>
<evidence type="ECO:0000313" key="9">
    <source>
        <dbReference type="Proteomes" id="UP000653454"/>
    </source>
</evidence>
<evidence type="ECO:0000313" key="8">
    <source>
        <dbReference type="EMBL" id="CAG9132774.1"/>
    </source>
</evidence>
<dbReference type="InterPro" id="IPR041667">
    <property type="entry name" value="Cupin_8"/>
</dbReference>
<evidence type="ECO:0000256" key="3">
    <source>
        <dbReference type="ARBA" id="ARBA00022723"/>
    </source>
</evidence>